<gene>
    <name evidence="2" type="ORF">OESDEN_06926</name>
</gene>
<evidence type="ECO:0000259" key="1">
    <source>
        <dbReference type="Pfam" id="PF25096"/>
    </source>
</evidence>
<dbReference type="EMBL" id="KN550912">
    <property type="protein sequence ID" value="KHJ93167.1"/>
    <property type="molecule type" value="Genomic_DNA"/>
</dbReference>
<dbReference type="PANTHER" id="PTHR34493:SF1">
    <property type="entry name" value="SECRETED PROTEIN"/>
    <property type="match status" value="1"/>
</dbReference>
<dbReference type="InterPro" id="IPR056710">
    <property type="entry name" value="DUF7808"/>
</dbReference>
<dbReference type="Proteomes" id="UP000053660">
    <property type="component" value="Unassembled WGS sequence"/>
</dbReference>
<dbReference type="OrthoDB" id="5796062at2759"/>
<sequence>MFLQESRELRCVYYGGSSTRCTVVEPEVTVEQNPGCFEELDNANVTRIYCGLNCEESEETTIVSKKPQWNHQCSMFYNYNLERRRRDWQAHFSLLSVLCRLGQCFVFRYLWRSEACINTTISFEVSCGTHRDPKIFYYRNENLFEYEDAE</sequence>
<dbReference type="AlphaFoldDB" id="A0A0B1TBJ5"/>
<accession>A0A0B1TBJ5</accession>
<reference evidence="2 3" key="1">
    <citation type="submission" date="2014-03" db="EMBL/GenBank/DDBJ databases">
        <title>Draft genome of the hookworm Oesophagostomum dentatum.</title>
        <authorList>
            <person name="Mitreva M."/>
        </authorList>
    </citation>
    <scope>NUCLEOTIDE SEQUENCE [LARGE SCALE GENOMIC DNA]</scope>
    <source>
        <strain evidence="2 3">OD-Hann</strain>
    </source>
</reference>
<dbReference type="PANTHER" id="PTHR34493">
    <property type="entry name" value="PROTEIN CBG13422-RELATED"/>
    <property type="match status" value="1"/>
</dbReference>
<feature type="domain" description="DUF7808" evidence="1">
    <location>
        <begin position="17"/>
        <end position="145"/>
    </location>
</feature>
<protein>
    <recommendedName>
        <fullName evidence="1">DUF7808 domain-containing protein</fullName>
    </recommendedName>
</protein>
<organism evidence="2 3">
    <name type="scientific">Oesophagostomum dentatum</name>
    <name type="common">Nodular worm</name>
    <dbReference type="NCBI Taxonomy" id="61180"/>
    <lineage>
        <taxon>Eukaryota</taxon>
        <taxon>Metazoa</taxon>
        <taxon>Ecdysozoa</taxon>
        <taxon>Nematoda</taxon>
        <taxon>Chromadorea</taxon>
        <taxon>Rhabditida</taxon>
        <taxon>Rhabditina</taxon>
        <taxon>Rhabditomorpha</taxon>
        <taxon>Strongyloidea</taxon>
        <taxon>Strongylidae</taxon>
        <taxon>Oesophagostomum</taxon>
    </lineage>
</organism>
<dbReference type="Pfam" id="PF25096">
    <property type="entry name" value="DUF7808"/>
    <property type="match status" value="1"/>
</dbReference>
<name>A0A0B1TBJ5_OESDE</name>
<keyword evidence="3" id="KW-1185">Reference proteome</keyword>
<evidence type="ECO:0000313" key="3">
    <source>
        <dbReference type="Proteomes" id="UP000053660"/>
    </source>
</evidence>
<proteinExistence type="predicted"/>
<evidence type="ECO:0000313" key="2">
    <source>
        <dbReference type="EMBL" id="KHJ93167.1"/>
    </source>
</evidence>